<protein>
    <recommendedName>
        <fullName evidence="1">Enoyl reductase (ER) domain-containing protein</fullName>
    </recommendedName>
</protein>
<dbReference type="Gene3D" id="3.90.180.10">
    <property type="entry name" value="Medium-chain alcohol dehydrogenases, catalytic domain"/>
    <property type="match status" value="1"/>
</dbReference>
<dbReference type="InterPro" id="IPR002364">
    <property type="entry name" value="Quin_OxRdtase/zeta-crystal_CS"/>
</dbReference>
<dbReference type="PANTHER" id="PTHR43677">
    <property type="entry name" value="SHORT-CHAIN DEHYDROGENASE/REDUCTASE"/>
    <property type="match status" value="1"/>
</dbReference>
<dbReference type="Pfam" id="PF00107">
    <property type="entry name" value="ADH_zinc_N"/>
    <property type="match status" value="1"/>
</dbReference>
<dbReference type="EMBL" id="JBBPHU010000003">
    <property type="protein sequence ID" value="KAK7520199.1"/>
    <property type="molecule type" value="Genomic_DNA"/>
</dbReference>
<dbReference type="PROSITE" id="PS01162">
    <property type="entry name" value="QOR_ZETA_CRYSTAL"/>
    <property type="match status" value="1"/>
</dbReference>
<keyword evidence="3" id="KW-1185">Reference proteome</keyword>
<dbReference type="Gene3D" id="3.40.50.720">
    <property type="entry name" value="NAD(P)-binding Rossmann-like Domain"/>
    <property type="match status" value="1"/>
</dbReference>
<dbReference type="PANTHER" id="PTHR43677:SF4">
    <property type="entry name" value="QUINONE OXIDOREDUCTASE-LIKE PROTEIN 2"/>
    <property type="match status" value="1"/>
</dbReference>
<reference evidence="2 3" key="1">
    <citation type="submission" date="2024-04" db="EMBL/GenBank/DDBJ databases">
        <title>Phyllosticta paracitricarpa is synonymous to the EU quarantine fungus P. citricarpa based on phylogenomic analyses.</title>
        <authorList>
            <consortium name="Lawrence Berkeley National Laboratory"/>
            <person name="Van Ingen-Buijs V.A."/>
            <person name="Van Westerhoven A.C."/>
            <person name="Haridas S."/>
            <person name="Skiadas P."/>
            <person name="Martin F."/>
            <person name="Groenewald J.Z."/>
            <person name="Crous P.W."/>
            <person name="Seidl M.F."/>
        </authorList>
    </citation>
    <scope>NUCLEOTIDE SEQUENCE [LARGE SCALE GENOMIC DNA]</scope>
    <source>
        <strain evidence="2 3">CBS 123371</strain>
    </source>
</reference>
<dbReference type="InterPro" id="IPR020843">
    <property type="entry name" value="ER"/>
</dbReference>
<dbReference type="Proteomes" id="UP001363622">
    <property type="component" value="Unassembled WGS sequence"/>
</dbReference>
<proteinExistence type="predicted"/>
<dbReference type="Pfam" id="PF08240">
    <property type="entry name" value="ADH_N"/>
    <property type="match status" value="1"/>
</dbReference>
<dbReference type="InterPro" id="IPR013149">
    <property type="entry name" value="ADH-like_C"/>
</dbReference>
<dbReference type="SMART" id="SM00829">
    <property type="entry name" value="PKS_ER"/>
    <property type="match status" value="1"/>
</dbReference>
<dbReference type="InterPro" id="IPR036291">
    <property type="entry name" value="NAD(P)-bd_dom_sf"/>
</dbReference>
<dbReference type="CDD" id="cd08241">
    <property type="entry name" value="QOR1"/>
    <property type="match status" value="1"/>
</dbReference>
<name>A0ABR1KRN1_9PEZI</name>
<evidence type="ECO:0000259" key="1">
    <source>
        <dbReference type="SMART" id="SM00829"/>
    </source>
</evidence>
<comment type="caution">
    <text evidence="2">The sequence shown here is derived from an EMBL/GenBank/DDBJ whole genome shotgun (WGS) entry which is preliminary data.</text>
</comment>
<accession>A0ABR1KRN1</accession>
<dbReference type="SUPFAM" id="SSF50129">
    <property type="entry name" value="GroES-like"/>
    <property type="match status" value="1"/>
</dbReference>
<dbReference type="InterPro" id="IPR013154">
    <property type="entry name" value="ADH-like_N"/>
</dbReference>
<evidence type="ECO:0000313" key="2">
    <source>
        <dbReference type="EMBL" id="KAK7520199.1"/>
    </source>
</evidence>
<dbReference type="InterPro" id="IPR011032">
    <property type="entry name" value="GroES-like_sf"/>
</dbReference>
<dbReference type="InterPro" id="IPR051397">
    <property type="entry name" value="Zn-ADH-like_protein"/>
</dbReference>
<gene>
    <name evidence="2" type="ORF">IWZ03DRAFT_343758</name>
</gene>
<organism evidence="2 3">
    <name type="scientific">Phyllosticta citriasiana</name>
    <dbReference type="NCBI Taxonomy" id="595635"/>
    <lineage>
        <taxon>Eukaryota</taxon>
        <taxon>Fungi</taxon>
        <taxon>Dikarya</taxon>
        <taxon>Ascomycota</taxon>
        <taxon>Pezizomycotina</taxon>
        <taxon>Dothideomycetes</taxon>
        <taxon>Dothideomycetes incertae sedis</taxon>
        <taxon>Botryosphaeriales</taxon>
        <taxon>Phyllostictaceae</taxon>
        <taxon>Phyllosticta</taxon>
    </lineage>
</organism>
<sequence>MKAIFIDQWVNSLSDLSVSAVPPPKCGANQLRIRVTHAAITHVDLLYAQGRHQNNRRHVKPPFILGTEFAGVVLHASSNSSFRPGTRVFGFGLGSFAEETCLDEKQVRSVPERWTNAEACAVGGSAAVAYGALGEGCANVSAGQSVLVLGASGGLGVAAVQVAKALGATTVIGVAAGAEKEAVVKSLGASVVDYRQEQWQARALELTGGKGVDVIFDPIGAVEDGLKYLKYGGKILVVGFAARGGVMERVSMNKVLLKGASVIGYRFGEQSRRNPAATAAIWKETMTLISKNKIQPVVYKQFYRGLEMVPRALLDIGERNVWGRAVVSVSEGERFRGKHGTTGARL</sequence>
<evidence type="ECO:0000313" key="3">
    <source>
        <dbReference type="Proteomes" id="UP001363622"/>
    </source>
</evidence>
<dbReference type="SUPFAM" id="SSF51735">
    <property type="entry name" value="NAD(P)-binding Rossmann-fold domains"/>
    <property type="match status" value="1"/>
</dbReference>
<feature type="domain" description="Enoyl reductase (ER)" evidence="1">
    <location>
        <begin position="11"/>
        <end position="327"/>
    </location>
</feature>